<dbReference type="STRING" id="1415166.NONO_c73660"/>
<evidence type="ECO:0000313" key="1">
    <source>
        <dbReference type="EMBL" id="AHH22122.1"/>
    </source>
</evidence>
<keyword evidence="2" id="KW-1185">Reference proteome</keyword>
<proteinExistence type="predicted"/>
<name>W5TS59_9NOCA</name>
<dbReference type="PATRIC" id="fig|1415166.3.peg.7558"/>
<dbReference type="AlphaFoldDB" id="W5TS59"/>
<dbReference type="Proteomes" id="UP000019150">
    <property type="component" value="Chromosome"/>
</dbReference>
<dbReference type="RefSeq" id="WP_025353396.1">
    <property type="nucleotide sequence ID" value="NZ_CP006850.1"/>
</dbReference>
<organism evidence="1 2">
    <name type="scientific">Nocardia nova SH22a</name>
    <dbReference type="NCBI Taxonomy" id="1415166"/>
    <lineage>
        <taxon>Bacteria</taxon>
        <taxon>Bacillati</taxon>
        <taxon>Actinomycetota</taxon>
        <taxon>Actinomycetes</taxon>
        <taxon>Mycobacteriales</taxon>
        <taxon>Nocardiaceae</taxon>
        <taxon>Nocardia</taxon>
    </lineage>
</organism>
<dbReference type="OrthoDB" id="4568444at2"/>
<gene>
    <name evidence="1" type="ORF">NONO_c73660</name>
</gene>
<dbReference type="KEGG" id="nno:NONO_c73660"/>
<evidence type="ECO:0000313" key="2">
    <source>
        <dbReference type="Proteomes" id="UP000019150"/>
    </source>
</evidence>
<dbReference type="EMBL" id="CP006850">
    <property type="protein sequence ID" value="AHH22122.1"/>
    <property type="molecule type" value="Genomic_DNA"/>
</dbReference>
<dbReference type="HOGENOM" id="CLU_156549_0_0_11"/>
<sequence length="107" mass="11784">MRARPTALGWIADEVSEAPEWDAAQLQRLARHLGYTLVWPGVSLLPLPDLVRDADVDAVLTPSTEHLDALTLNAVMALADVETVRPRLSFAKWPDITHREGIGCSVF</sequence>
<accession>W5TS59</accession>
<protein>
    <submittedName>
        <fullName evidence="1">Uncharacterized protein</fullName>
    </submittedName>
</protein>
<reference evidence="1 2" key="1">
    <citation type="journal article" date="2014" name="Appl. Environ. Microbiol.">
        <title>Insights into the Microbial Degradation of Rubber and Gutta-Percha by Analysis of the Complete Genome of Nocardia nova SH22a.</title>
        <authorList>
            <person name="Luo Q."/>
            <person name="Hiessl S."/>
            <person name="Poehlein A."/>
            <person name="Daniel R."/>
            <person name="Steinbuchel A."/>
        </authorList>
    </citation>
    <scope>NUCLEOTIDE SEQUENCE [LARGE SCALE GENOMIC DNA]</scope>
    <source>
        <strain evidence="1">SH22a</strain>
    </source>
</reference>
<dbReference type="eggNOG" id="ENOG5032K18">
    <property type="taxonomic scope" value="Bacteria"/>
</dbReference>